<evidence type="ECO:0000259" key="2">
    <source>
        <dbReference type="Pfam" id="PF24883"/>
    </source>
</evidence>
<proteinExistence type="predicted"/>
<evidence type="ECO:0000313" key="4">
    <source>
        <dbReference type="Proteomes" id="UP000266234"/>
    </source>
</evidence>
<dbReference type="EMBL" id="PXOG01000344">
    <property type="protein sequence ID" value="RGP60297.1"/>
    <property type="molecule type" value="Genomic_DNA"/>
</dbReference>
<dbReference type="InterPro" id="IPR056884">
    <property type="entry name" value="NPHP3-like_N"/>
</dbReference>
<sequence>MSNKQSSHPASPKDSDVVVIGKDDIGDCSLEYVLPEPEDTIAKDGPLRIKGVPGSGKSVAAANMIRKLYKERVPVLYFFFRHIDNSNHRPINLLRDWRDQILHILRLEAQLQPPRDSIRNENETRVVRSTESLLIWQTLAAVEELPWYSW</sequence>
<reference evidence="3 4" key="1">
    <citation type="journal article" date="2018" name="PLoS Pathog.">
        <title>Evolution of structural diversity of trichothecenes, a family of toxins produced by plant pathogenic and entomopathogenic fungi.</title>
        <authorList>
            <person name="Proctor R.H."/>
            <person name="McCormick S.P."/>
            <person name="Kim H.S."/>
            <person name="Cardoza R.E."/>
            <person name="Stanley A.M."/>
            <person name="Lindo L."/>
            <person name="Kelly A."/>
            <person name="Brown D.W."/>
            <person name="Lee T."/>
            <person name="Vaughan M.M."/>
            <person name="Alexander N.J."/>
            <person name="Busman M."/>
            <person name="Gutierrez S."/>
        </authorList>
    </citation>
    <scope>NUCLEOTIDE SEQUENCE [LARGE SCALE GENOMIC DNA]</scope>
    <source>
        <strain evidence="3 4">NRRL 20695</strain>
    </source>
</reference>
<keyword evidence="1" id="KW-0677">Repeat</keyword>
<gene>
    <name evidence="3" type="ORF">FLONG3_10926</name>
</gene>
<keyword evidence="4" id="KW-1185">Reference proteome</keyword>
<evidence type="ECO:0000256" key="1">
    <source>
        <dbReference type="ARBA" id="ARBA00022737"/>
    </source>
</evidence>
<comment type="caution">
    <text evidence="3">The sequence shown here is derived from an EMBL/GenBank/DDBJ whole genome shotgun (WGS) entry which is preliminary data.</text>
</comment>
<dbReference type="Proteomes" id="UP000266234">
    <property type="component" value="Unassembled WGS sequence"/>
</dbReference>
<dbReference type="AlphaFoldDB" id="A0A395RJM4"/>
<dbReference type="Pfam" id="PF24883">
    <property type="entry name" value="NPHP3_N"/>
    <property type="match status" value="1"/>
</dbReference>
<dbReference type="InterPro" id="IPR027417">
    <property type="entry name" value="P-loop_NTPase"/>
</dbReference>
<dbReference type="STRING" id="694270.A0A395RJM4"/>
<protein>
    <submittedName>
        <fullName evidence="3">Serine threonine-phosphatase 6 regulatory ankyrin repeat subunit c</fullName>
    </submittedName>
</protein>
<dbReference type="OrthoDB" id="21416at2759"/>
<evidence type="ECO:0000313" key="3">
    <source>
        <dbReference type="EMBL" id="RGP60297.1"/>
    </source>
</evidence>
<dbReference type="SUPFAM" id="SSF52540">
    <property type="entry name" value="P-loop containing nucleoside triphosphate hydrolases"/>
    <property type="match status" value="1"/>
</dbReference>
<feature type="domain" description="Nephrocystin 3-like N-terminal" evidence="2">
    <location>
        <begin position="47"/>
        <end position="111"/>
    </location>
</feature>
<accession>A0A395RJM4</accession>
<organism evidence="3 4">
    <name type="scientific">Fusarium longipes</name>
    <dbReference type="NCBI Taxonomy" id="694270"/>
    <lineage>
        <taxon>Eukaryota</taxon>
        <taxon>Fungi</taxon>
        <taxon>Dikarya</taxon>
        <taxon>Ascomycota</taxon>
        <taxon>Pezizomycotina</taxon>
        <taxon>Sordariomycetes</taxon>
        <taxon>Hypocreomycetidae</taxon>
        <taxon>Hypocreales</taxon>
        <taxon>Nectriaceae</taxon>
        <taxon>Fusarium</taxon>
    </lineage>
</organism>
<name>A0A395RJM4_9HYPO</name>